<proteinExistence type="inferred from homology"/>
<dbReference type="GO" id="GO:0005524">
    <property type="term" value="F:ATP binding"/>
    <property type="evidence" value="ECO:0007669"/>
    <property type="project" value="UniProtKB-KW"/>
</dbReference>
<dbReference type="Gene3D" id="3.30.420.40">
    <property type="match status" value="2"/>
</dbReference>
<protein>
    <recommendedName>
        <fullName evidence="2">Glucokinase</fullName>
    </recommendedName>
    <alternativeName>
        <fullName evidence="7">Glucose kinase</fullName>
    </alternativeName>
</protein>
<evidence type="ECO:0000256" key="3">
    <source>
        <dbReference type="ARBA" id="ARBA00022679"/>
    </source>
</evidence>
<dbReference type="NCBIfam" id="TIGR00744">
    <property type="entry name" value="ROK_glcA_fam"/>
    <property type="match status" value="1"/>
</dbReference>
<dbReference type="CDD" id="cd24068">
    <property type="entry name" value="ASKHA_NBD_ROK_FnNanK-like"/>
    <property type="match status" value="1"/>
</dbReference>
<dbReference type="Pfam" id="PF00480">
    <property type="entry name" value="ROK"/>
    <property type="match status" value="1"/>
</dbReference>
<dbReference type="GO" id="GO:0004340">
    <property type="term" value="F:glucokinase activity"/>
    <property type="evidence" value="ECO:0007669"/>
    <property type="project" value="InterPro"/>
</dbReference>
<dbReference type="EMBL" id="FQXM01000018">
    <property type="protein sequence ID" value="SHH87705.1"/>
    <property type="molecule type" value="Genomic_DNA"/>
</dbReference>
<evidence type="ECO:0000256" key="1">
    <source>
        <dbReference type="ARBA" id="ARBA00006479"/>
    </source>
</evidence>
<accession>A0A1M5WJM4</accession>
<evidence type="ECO:0000256" key="5">
    <source>
        <dbReference type="ARBA" id="ARBA00022777"/>
    </source>
</evidence>
<reference evidence="8 9" key="1">
    <citation type="submission" date="2016-11" db="EMBL/GenBank/DDBJ databases">
        <authorList>
            <person name="Jaros S."/>
            <person name="Januszkiewicz K."/>
            <person name="Wedrychowicz H."/>
        </authorList>
    </citation>
    <scope>NUCLEOTIDE SEQUENCE [LARGE SCALE GENOMIC DNA]</scope>
    <source>
        <strain evidence="8 9">DSM 8605</strain>
    </source>
</reference>
<evidence type="ECO:0000313" key="8">
    <source>
        <dbReference type="EMBL" id="SHH87705.1"/>
    </source>
</evidence>
<evidence type="ECO:0000256" key="6">
    <source>
        <dbReference type="ARBA" id="ARBA00022840"/>
    </source>
</evidence>
<evidence type="ECO:0000256" key="2">
    <source>
        <dbReference type="ARBA" id="ARBA00014701"/>
    </source>
</evidence>
<dbReference type="InterPro" id="IPR004654">
    <property type="entry name" value="ROK_glcA"/>
</dbReference>
<keyword evidence="3" id="KW-0808">Transferase</keyword>
<dbReference type="InterPro" id="IPR000600">
    <property type="entry name" value="ROK"/>
</dbReference>
<dbReference type="AlphaFoldDB" id="A0A1M5WJM4"/>
<keyword evidence="6" id="KW-0067">ATP-binding</keyword>
<evidence type="ECO:0000256" key="4">
    <source>
        <dbReference type="ARBA" id="ARBA00022741"/>
    </source>
</evidence>
<organism evidence="8 9">
    <name type="scientific">Clostridium grantii DSM 8605</name>
    <dbReference type="NCBI Taxonomy" id="1121316"/>
    <lineage>
        <taxon>Bacteria</taxon>
        <taxon>Bacillati</taxon>
        <taxon>Bacillota</taxon>
        <taxon>Clostridia</taxon>
        <taxon>Eubacteriales</taxon>
        <taxon>Clostridiaceae</taxon>
        <taxon>Clostridium</taxon>
    </lineage>
</organism>
<dbReference type="OrthoDB" id="9810372at2"/>
<keyword evidence="5 8" id="KW-0418">Kinase</keyword>
<dbReference type="InterPro" id="IPR043129">
    <property type="entry name" value="ATPase_NBD"/>
</dbReference>
<dbReference type="GO" id="GO:0005737">
    <property type="term" value="C:cytoplasm"/>
    <property type="evidence" value="ECO:0007669"/>
    <property type="project" value="InterPro"/>
</dbReference>
<gene>
    <name evidence="8" type="ORF">SAMN02745207_02937</name>
</gene>
<comment type="similarity">
    <text evidence="1">Belongs to the ROK (NagC/XylR) family.</text>
</comment>
<dbReference type="PANTHER" id="PTHR18964">
    <property type="entry name" value="ROK (REPRESSOR, ORF, KINASE) FAMILY"/>
    <property type="match status" value="1"/>
</dbReference>
<dbReference type="SUPFAM" id="SSF53067">
    <property type="entry name" value="Actin-like ATPase domain"/>
    <property type="match status" value="1"/>
</dbReference>
<sequence length="316" mass="33375">MTKNFVVGIDLGGTKISGAFTDLEGNVLYKHTIPTNAFEGEKAVLDRIITVIKEVIKESGHSIEDVKAIGVGSPGPLDPKKGEILQTPNLPFENFQLIKPIQEKFDIPTFLDNDANVATIGEHLFGAGIGTKNMIFVTVSTGVGAGAIINGKIFRGNTFNALEVGHASVDKDGPMCKCGNRGCVEVYSSGTAIGRIANEAILEGKETSLTKYKTVTAKEVFIEAKSGDNVANEVLDFSLNYLGICISNLIVTFDPEMIVIGGGVSMAGEIVFNKINEVVKERCFKEMAAGCRIVPAGLGTDAGMIGAAALAITESE</sequence>
<keyword evidence="4" id="KW-0547">Nucleotide-binding</keyword>
<dbReference type="RefSeq" id="WP_073339162.1">
    <property type="nucleotide sequence ID" value="NZ_FQXM01000018.1"/>
</dbReference>
<evidence type="ECO:0000256" key="7">
    <source>
        <dbReference type="ARBA" id="ARBA00032386"/>
    </source>
</evidence>
<name>A0A1M5WJM4_9CLOT</name>
<keyword evidence="9" id="KW-1185">Reference proteome</keyword>
<dbReference type="GO" id="GO:0006096">
    <property type="term" value="P:glycolytic process"/>
    <property type="evidence" value="ECO:0007669"/>
    <property type="project" value="InterPro"/>
</dbReference>
<evidence type="ECO:0000313" key="9">
    <source>
        <dbReference type="Proteomes" id="UP000184447"/>
    </source>
</evidence>
<dbReference type="Proteomes" id="UP000184447">
    <property type="component" value="Unassembled WGS sequence"/>
</dbReference>
<dbReference type="STRING" id="1121316.SAMN02745207_02937"/>
<dbReference type="PANTHER" id="PTHR18964:SF149">
    <property type="entry name" value="BIFUNCTIONAL UDP-N-ACETYLGLUCOSAMINE 2-EPIMERASE_N-ACETYLMANNOSAMINE KINASE"/>
    <property type="match status" value="1"/>
</dbReference>